<name>A0A7J6WCN6_THATH</name>
<feature type="region of interest" description="Disordered" evidence="1">
    <location>
        <begin position="84"/>
        <end position="118"/>
    </location>
</feature>
<accession>A0A7J6WCN6</accession>
<gene>
    <name evidence="2" type="ORF">FRX31_015765</name>
</gene>
<evidence type="ECO:0000256" key="1">
    <source>
        <dbReference type="SAM" id="MobiDB-lite"/>
    </source>
</evidence>
<comment type="caution">
    <text evidence="2">The sequence shown here is derived from an EMBL/GenBank/DDBJ whole genome shotgun (WGS) entry which is preliminary data.</text>
</comment>
<keyword evidence="3" id="KW-1185">Reference proteome</keyword>
<dbReference type="AlphaFoldDB" id="A0A7J6WCN6"/>
<evidence type="ECO:0000313" key="3">
    <source>
        <dbReference type="Proteomes" id="UP000554482"/>
    </source>
</evidence>
<evidence type="ECO:0000313" key="2">
    <source>
        <dbReference type="EMBL" id="KAF5194647.1"/>
    </source>
</evidence>
<reference evidence="2 3" key="1">
    <citation type="submission" date="2020-06" db="EMBL/GenBank/DDBJ databases">
        <title>Transcriptomic and genomic resources for Thalictrum thalictroides and T. hernandezii: Facilitating candidate gene discovery in an emerging model plant lineage.</title>
        <authorList>
            <person name="Arias T."/>
            <person name="Riano-Pachon D.M."/>
            <person name="Di Stilio V.S."/>
        </authorList>
    </citation>
    <scope>NUCLEOTIDE SEQUENCE [LARGE SCALE GENOMIC DNA]</scope>
    <source>
        <strain evidence="3">cv. WT478/WT964</strain>
        <tissue evidence="2">Leaves</tissue>
    </source>
</reference>
<protein>
    <submittedName>
        <fullName evidence="2">Uncharacterized protein</fullName>
    </submittedName>
</protein>
<sequence length="118" mass="13040">MLTALSTEIRDALKDKDLQYIIYKIDSSIDAASELNKARRRTSVHHLKQSNISTPFEAKQCNSHLGLVSSSLTDRIPSFTLEKMASTPSGFGQGRHQPRVSSEFDKSSKTDSGPIKDS</sequence>
<feature type="compositionally biased region" description="Basic and acidic residues" evidence="1">
    <location>
        <begin position="102"/>
        <end position="118"/>
    </location>
</feature>
<organism evidence="2 3">
    <name type="scientific">Thalictrum thalictroides</name>
    <name type="common">Rue-anemone</name>
    <name type="synonym">Anemone thalictroides</name>
    <dbReference type="NCBI Taxonomy" id="46969"/>
    <lineage>
        <taxon>Eukaryota</taxon>
        <taxon>Viridiplantae</taxon>
        <taxon>Streptophyta</taxon>
        <taxon>Embryophyta</taxon>
        <taxon>Tracheophyta</taxon>
        <taxon>Spermatophyta</taxon>
        <taxon>Magnoliopsida</taxon>
        <taxon>Ranunculales</taxon>
        <taxon>Ranunculaceae</taxon>
        <taxon>Thalictroideae</taxon>
        <taxon>Thalictrum</taxon>
    </lineage>
</organism>
<dbReference type="OrthoDB" id="18412at2759"/>
<proteinExistence type="predicted"/>
<dbReference type="EMBL" id="JABWDY010018437">
    <property type="protein sequence ID" value="KAF5194647.1"/>
    <property type="molecule type" value="Genomic_DNA"/>
</dbReference>
<dbReference type="Proteomes" id="UP000554482">
    <property type="component" value="Unassembled WGS sequence"/>
</dbReference>